<dbReference type="GO" id="GO:0005925">
    <property type="term" value="C:focal adhesion"/>
    <property type="evidence" value="ECO:0007669"/>
    <property type="project" value="UniProtKB-SubCell"/>
</dbReference>
<feature type="compositionally biased region" description="Polar residues" evidence="14">
    <location>
        <begin position="137"/>
        <end position="149"/>
    </location>
</feature>
<dbReference type="InterPro" id="IPR001781">
    <property type="entry name" value="Znf_LIM"/>
</dbReference>
<accession>G1QSR2</accession>
<evidence type="ECO:0000256" key="8">
    <source>
        <dbReference type="ARBA" id="ARBA00022889"/>
    </source>
</evidence>
<keyword evidence="7 13" id="KW-0862">Zinc</keyword>
<dbReference type="InParanoid" id="G1QSR2"/>
<sequence>PQEEEIFPSPPPPLEEEGGPEAPIPPPPQPREKVSSIDLEIDSLSSLLDDMTKNDPFKARVSSGYVPPPVATPFSSKSSTKPAAGGTAPLPPWKSPSSSQPLPQVPAPAPAQAQSQTQFHVQPQPQPKPQVQLHVQSQPQPVSLANTQPRGPPASSPAPAPKFSPVTPKFTPVASKFSPGAPGGFGSQPNQKLGDPEALSAGTGSPQPPSFTYAQQREKPRVQEKQHPVPPPAQNQDQQYAPRCSVCSEPIMPEPGRDETVRVVALDKNFHMKCYKCEDCGKPLSIEADDNGCFPLDGHVLCRKCHTARAQT</sequence>
<evidence type="ECO:0000256" key="5">
    <source>
        <dbReference type="ARBA" id="ARBA00022723"/>
    </source>
</evidence>
<keyword evidence="11" id="KW-0206">Cytoskeleton</keyword>
<feature type="compositionally biased region" description="Polar residues" evidence="14">
    <location>
        <begin position="202"/>
        <end position="215"/>
    </location>
</feature>
<keyword evidence="10 13" id="KW-0440">LIM domain</keyword>
<dbReference type="Ensembl" id="ENSNLET00000004177.3">
    <property type="protein sequence ID" value="ENSNLEP00000003980.3"/>
    <property type="gene ID" value="ENSNLEG00000003295.3"/>
</dbReference>
<feature type="region of interest" description="Disordered" evidence="14">
    <location>
        <begin position="1"/>
        <end position="241"/>
    </location>
</feature>
<comment type="subcellular location">
    <subcellularLocation>
        <location evidence="2">Cell junction</location>
        <location evidence="2">Focal adhesion</location>
    </subcellularLocation>
    <subcellularLocation>
        <location evidence="1">Cytoplasm</location>
        <location evidence="1">Cytoskeleton</location>
    </subcellularLocation>
</comment>
<dbReference type="GO" id="GO:0046872">
    <property type="term" value="F:metal ion binding"/>
    <property type="evidence" value="ECO:0007669"/>
    <property type="project" value="UniProtKB-KW"/>
</dbReference>
<dbReference type="GeneTree" id="ENSGT00940000154273"/>
<dbReference type="PROSITE" id="PS50023">
    <property type="entry name" value="LIM_DOMAIN_2"/>
    <property type="match status" value="1"/>
</dbReference>
<keyword evidence="6" id="KW-0677">Repeat</keyword>
<dbReference type="SMART" id="SM00132">
    <property type="entry name" value="LIM"/>
    <property type="match status" value="1"/>
</dbReference>
<evidence type="ECO:0000256" key="7">
    <source>
        <dbReference type="ARBA" id="ARBA00022833"/>
    </source>
</evidence>
<evidence type="ECO:0000313" key="16">
    <source>
        <dbReference type="Ensembl" id="ENSNLEP00000003980.3"/>
    </source>
</evidence>
<evidence type="ECO:0000256" key="10">
    <source>
        <dbReference type="ARBA" id="ARBA00023038"/>
    </source>
</evidence>
<dbReference type="AlphaFoldDB" id="G1QSR2"/>
<dbReference type="FunCoup" id="G1QSR2">
    <property type="interactions" value="972"/>
</dbReference>
<keyword evidence="8" id="KW-0130">Cell adhesion</keyword>
<dbReference type="PANTHER" id="PTHR24212:SF1">
    <property type="entry name" value="ZYXIN"/>
    <property type="match status" value="1"/>
</dbReference>
<keyword evidence="17" id="KW-1185">Reference proteome</keyword>
<dbReference type="eggNOG" id="KOG1701">
    <property type="taxonomic scope" value="Eukaryota"/>
</dbReference>
<feature type="compositionally biased region" description="Pro residues" evidence="14">
    <location>
        <begin position="150"/>
        <end position="162"/>
    </location>
</feature>
<feature type="domain" description="LIM zinc-binding" evidence="15">
    <location>
        <begin position="242"/>
        <end position="312"/>
    </location>
</feature>
<keyword evidence="9" id="KW-0965">Cell junction</keyword>
<keyword evidence="4" id="KW-0963">Cytoplasm</keyword>
<dbReference type="GO" id="GO:0001725">
    <property type="term" value="C:stress fiber"/>
    <property type="evidence" value="ECO:0007669"/>
    <property type="project" value="TreeGrafter"/>
</dbReference>
<evidence type="ECO:0000256" key="12">
    <source>
        <dbReference type="ARBA" id="ARBA00039396"/>
    </source>
</evidence>
<evidence type="ECO:0000256" key="14">
    <source>
        <dbReference type="SAM" id="MobiDB-lite"/>
    </source>
</evidence>
<protein>
    <recommendedName>
        <fullName evidence="12">Zyxin</fullName>
    </recommendedName>
</protein>
<evidence type="ECO:0000256" key="11">
    <source>
        <dbReference type="ARBA" id="ARBA00023212"/>
    </source>
</evidence>
<dbReference type="EMBL" id="ADFV01062137">
    <property type="status" value="NOT_ANNOTATED_CDS"/>
    <property type="molecule type" value="Genomic_DNA"/>
</dbReference>
<dbReference type="GO" id="GO:0007155">
    <property type="term" value="P:cell adhesion"/>
    <property type="evidence" value="ECO:0007669"/>
    <property type="project" value="UniProtKB-KW"/>
</dbReference>
<evidence type="ECO:0000256" key="2">
    <source>
        <dbReference type="ARBA" id="ARBA00004246"/>
    </source>
</evidence>
<dbReference type="GO" id="GO:0007179">
    <property type="term" value="P:transforming growth factor beta receptor signaling pathway"/>
    <property type="evidence" value="ECO:0007669"/>
    <property type="project" value="TreeGrafter"/>
</dbReference>
<reference evidence="16" key="2">
    <citation type="submission" date="2025-08" db="UniProtKB">
        <authorList>
            <consortium name="Ensembl"/>
        </authorList>
    </citation>
    <scope>IDENTIFICATION</scope>
</reference>
<dbReference type="Pfam" id="PF00412">
    <property type="entry name" value="LIM"/>
    <property type="match status" value="1"/>
</dbReference>
<dbReference type="Gene3D" id="2.10.110.10">
    <property type="entry name" value="Cysteine Rich Protein"/>
    <property type="match status" value="1"/>
</dbReference>
<evidence type="ECO:0000256" key="6">
    <source>
        <dbReference type="ARBA" id="ARBA00022737"/>
    </source>
</evidence>
<comment type="similarity">
    <text evidence="3">Belongs to the zyxin/ajuba family.</text>
</comment>
<feature type="compositionally biased region" description="Low complexity" evidence="14">
    <location>
        <begin position="110"/>
        <end position="136"/>
    </location>
</feature>
<dbReference type="EMBL" id="ADFV01062139">
    <property type="status" value="NOT_ANNOTATED_CDS"/>
    <property type="molecule type" value="Genomic_DNA"/>
</dbReference>
<evidence type="ECO:0000313" key="17">
    <source>
        <dbReference type="Proteomes" id="UP000001073"/>
    </source>
</evidence>
<feature type="compositionally biased region" description="Low complexity" evidence="14">
    <location>
        <begin position="36"/>
        <end position="49"/>
    </location>
</feature>
<evidence type="ECO:0000256" key="13">
    <source>
        <dbReference type="PROSITE-ProRule" id="PRU00125"/>
    </source>
</evidence>
<evidence type="ECO:0000259" key="15">
    <source>
        <dbReference type="PROSITE" id="PS50023"/>
    </source>
</evidence>
<name>G1QSR2_NOMLE</name>
<dbReference type="Proteomes" id="UP000001073">
    <property type="component" value="Chromosome 13"/>
</dbReference>
<organism evidence="16 17">
    <name type="scientific">Nomascus leucogenys</name>
    <name type="common">Northern white-cheeked gibbon</name>
    <name type="synonym">Hylobates leucogenys</name>
    <dbReference type="NCBI Taxonomy" id="61853"/>
    <lineage>
        <taxon>Eukaryota</taxon>
        <taxon>Metazoa</taxon>
        <taxon>Chordata</taxon>
        <taxon>Craniata</taxon>
        <taxon>Vertebrata</taxon>
        <taxon>Euteleostomi</taxon>
        <taxon>Mammalia</taxon>
        <taxon>Eutheria</taxon>
        <taxon>Euarchontoglires</taxon>
        <taxon>Primates</taxon>
        <taxon>Haplorrhini</taxon>
        <taxon>Catarrhini</taxon>
        <taxon>Hylobatidae</taxon>
        <taxon>Nomascus</taxon>
    </lineage>
</organism>
<keyword evidence="5 13" id="KW-0479">Metal-binding</keyword>
<evidence type="ECO:0000256" key="4">
    <source>
        <dbReference type="ARBA" id="ARBA00022490"/>
    </source>
</evidence>
<dbReference type="GO" id="GO:0007229">
    <property type="term" value="P:integrin-mediated signaling pathway"/>
    <property type="evidence" value="ECO:0007669"/>
    <property type="project" value="TreeGrafter"/>
</dbReference>
<dbReference type="HOGENOM" id="CLU_1535989_0_0_1"/>
<dbReference type="EMBL" id="ADFV01062138">
    <property type="status" value="NOT_ANNOTATED_CDS"/>
    <property type="molecule type" value="Genomic_DNA"/>
</dbReference>
<evidence type="ECO:0000256" key="9">
    <source>
        <dbReference type="ARBA" id="ARBA00022949"/>
    </source>
</evidence>
<dbReference type="CDD" id="cd09435">
    <property type="entry name" value="LIM3_Zyxin"/>
    <property type="match status" value="1"/>
</dbReference>
<dbReference type="PANTHER" id="PTHR24212">
    <property type="entry name" value="ZYXIN/TRIP6"/>
    <property type="match status" value="1"/>
</dbReference>
<dbReference type="FunFam" id="2.10.110.10:FF:000057">
    <property type="entry name" value="Zyxin"/>
    <property type="match status" value="1"/>
</dbReference>
<reference evidence="16" key="3">
    <citation type="submission" date="2025-09" db="UniProtKB">
        <authorList>
            <consortium name="Ensembl"/>
        </authorList>
    </citation>
    <scope>IDENTIFICATION</scope>
</reference>
<feature type="compositionally biased region" description="Basic and acidic residues" evidence="14">
    <location>
        <begin position="216"/>
        <end position="227"/>
    </location>
</feature>
<evidence type="ECO:0000256" key="3">
    <source>
        <dbReference type="ARBA" id="ARBA00009611"/>
    </source>
</evidence>
<evidence type="ECO:0000256" key="1">
    <source>
        <dbReference type="ARBA" id="ARBA00004245"/>
    </source>
</evidence>
<dbReference type="STRING" id="61853.ENSNLEP00000003980"/>
<proteinExistence type="inferred from homology"/>
<dbReference type="GO" id="GO:0005737">
    <property type="term" value="C:cytoplasm"/>
    <property type="evidence" value="ECO:0007669"/>
    <property type="project" value="TreeGrafter"/>
</dbReference>
<reference evidence="16 17" key="1">
    <citation type="submission" date="2012-10" db="EMBL/GenBank/DDBJ databases">
        <authorList>
            <consortium name="Gibbon Genome Sequencing Consortium"/>
        </authorList>
    </citation>
    <scope>NUCLEOTIDE SEQUENCE [LARGE SCALE GENOMIC DNA]</scope>
</reference>
<gene>
    <name evidence="16" type="primary">ZYX</name>
</gene>